<sequence length="150" mass="16429">MKLSKFCDESLVTFSLKAATKDEVIEELVTLAATSNMIKNRDELLSDVRERENLVTTGVGYGVAFPHAKTRSAKGIVITFGRSAKGIDFEAMDHRPVNLFFLIAAPEDAVGAHLNVMARLSFLMKSEENRKKLMQASSPGDVLALIDAVE</sequence>
<feature type="domain" description="PTS EIIA type-2" evidence="3">
    <location>
        <begin position="5"/>
        <end position="149"/>
    </location>
</feature>
<dbReference type="InterPro" id="IPR051541">
    <property type="entry name" value="PTS_SugarTrans_NitroReg"/>
</dbReference>
<dbReference type="PANTHER" id="PTHR47738:SF2">
    <property type="entry name" value="PTS SYSTEM FRUCTOSE-LIKE EIIA COMPONENT"/>
    <property type="match status" value="1"/>
</dbReference>
<dbReference type="Proteomes" id="UP000250918">
    <property type="component" value="Unassembled WGS sequence"/>
</dbReference>
<dbReference type="GO" id="GO:0005737">
    <property type="term" value="C:cytoplasm"/>
    <property type="evidence" value="ECO:0007669"/>
    <property type="project" value="UniProtKB-SubCell"/>
</dbReference>
<comment type="caution">
    <text evidence="4">The sequence shown here is derived from an EMBL/GenBank/DDBJ whole genome shotgun (WGS) entry which is preliminary data.</text>
</comment>
<name>A0A855WSW6_9BACT</name>
<dbReference type="PROSITE" id="PS51094">
    <property type="entry name" value="PTS_EIIA_TYPE_2"/>
    <property type="match status" value="1"/>
</dbReference>
<reference evidence="4 5" key="1">
    <citation type="journal article" date="2018" name="ISME J.">
        <title>A methanotrophic archaeon couples anaerobic oxidation of methane to Fe(III) reduction.</title>
        <authorList>
            <person name="Cai C."/>
            <person name="Leu A.O."/>
            <person name="Xie G.J."/>
            <person name="Guo J."/>
            <person name="Feng Y."/>
            <person name="Zhao J.X."/>
            <person name="Tyson G.W."/>
            <person name="Yuan Z."/>
            <person name="Hu S."/>
        </authorList>
    </citation>
    <scope>NUCLEOTIDE SEQUENCE [LARGE SCALE GENOMIC DNA]</scope>
    <source>
        <strain evidence="4">FeB_12</strain>
    </source>
</reference>
<dbReference type="GO" id="GO:0016740">
    <property type="term" value="F:transferase activity"/>
    <property type="evidence" value="ECO:0007669"/>
    <property type="project" value="UniProtKB-KW"/>
</dbReference>
<evidence type="ECO:0000313" key="5">
    <source>
        <dbReference type="Proteomes" id="UP000250918"/>
    </source>
</evidence>
<keyword evidence="2" id="KW-0808">Transferase</keyword>
<dbReference type="InterPro" id="IPR016152">
    <property type="entry name" value="PTrfase/Anion_transptr"/>
</dbReference>
<dbReference type="EMBL" id="PQAP01000235">
    <property type="protein sequence ID" value="PWB67668.1"/>
    <property type="molecule type" value="Genomic_DNA"/>
</dbReference>
<dbReference type="FunFam" id="3.40.930.10:FF:000009">
    <property type="entry name" value="PTS system, fructose specific IIABC component"/>
    <property type="match status" value="1"/>
</dbReference>
<organism evidence="4 5">
    <name type="scientific">candidate division GN15 bacterium</name>
    <dbReference type="NCBI Taxonomy" id="2072418"/>
    <lineage>
        <taxon>Bacteria</taxon>
        <taxon>candidate division GN15</taxon>
    </lineage>
</organism>
<dbReference type="AlphaFoldDB" id="A0A855WSW6"/>
<dbReference type="InterPro" id="IPR002178">
    <property type="entry name" value="PTS_EIIA_type-2_dom"/>
</dbReference>
<protein>
    <submittedName>
        <fullName evidence="4">PTS fructose transporter subunit IIA</fullName>
    </submittedName>
</protein>
<dbReference type="Gene3D" id="3.40.930.10">
    <property type="entry name" value="Mannitol-specific EII, Chain A"/>
    <property type="match status" value="1"/>
</dbReference>
<evidence type="ECO:0000313" key="4">
    <source>
        <dbReference type="EMBL" id="PWB67668.1"/>
    </source>
</evidence>
<evidence type="ECO:0000259" key="3">
    <source>
        <dbReference type="PROSITE" id="PS51094"/>
    </source>
</evidence>
<dbReference type="SUPFAM" id="SSF55804">
    <property type="entry name" value="Phoshotransferase/anion transport protein"/>
    <property type="match status" value="1"/>
</dbReference>
<accession>A0A855WSW6</accession>
<proteinExistence type="predicted"/>
<dbReference type="PANTHER" id="PTHR47738">
    <property type="entry name" value="PTS SYSTEM FRUCTOSE-LIKE EIIA COMPONENT-RELATED"/>
    <property type="match status" value="1"/>
</dbReference>
<comment type="subcellular location">
    <subcellularLocation>
        <location evidence="1">Cytoplasm</location>
    </subcellularLocation>
</comment>
<evidence type="ECO:0000256" key="1">
    <source>
        <dbReference type="ARBA" id="ARBA00004496"/>
    </source>
</evidence>
<dbReference type="CDD" id="cd00211">
    <property type="entry name" value="PTS_IIA_fru"/>
    <property type="match status" value="1"/>
</dbReference>
<gene>
    <name evidence="4" type="ORF">C3F09_13050</name>
</gene>
<evidence type="ECO:0000256" key="2">
    <source>
        <dbReference type="ARBA" id="ARBA00022679"/>
    </source>
</evidence>
<dbReference type="Pfam" id="PF00359">
    <property type="entry name" value="PTS_EIIA_2"/>
    <property type="match status" value="1"/>
</dbReference>